<dbReference type="PANTHER" id="PTHR31009">
    <property type="entry name" value="S-ADENOSYL-L-METHIONINE:CARBOXYL METHYLTRANSFERASE FAMILY PROTEIN"/>
    <property type="match status" value="1"/>
</dbReference>
<sequence length="119" mass="13546">MTTSYPMNAGDGPYSYFKNSHLQREVLDNSKEMGMLDESLVDSFNLPMYFLSPEDMTKVVEKNGCFSIEIMELTYPKSKLVDEADAKTLMINLRAVLEGVIINHFAYPNQHSSIHFNIS</sequence>
<protein>
    <submittedName>
        <fullName evidence="2">Uncharacterized protein</fullName>
    </submittedName>
</protein>
<proteinExistence type="inferred from homology"/>
<name>A0A2G2YWH5_CAPAN</name>
<dbReference type="Gene3D" id="3.40.50.150">
    <property type="entry name" value="Vaccinia Virus protein VP39"/>
    <property type="match status" value="1"/>
</dbReference>
<dbReference type="Pfam" id="PF03492">
    <property type="entry name" value="Methyltransf_7"/>
    <property type="match status" value="1"/>
</dbReference>
<keyword evidence="3" id="KW-1185">Reference proteome</keyword>
<reference evidence="2 3" key="1">
    <citation type="journal article" date="2014" name="Nat. Genet.">
        <title>Genome sequence of the hot pepper provides insights into the evolution of pungency in Capsicum species.</title>
        <authorList>
            <person name="Kim S."/>
            <person name="Park M."/>
            <person name="Yeom S.I."/>
            <person name="Kim Y.M."/>
            <person name="Lee J.M."/>
            <person name="Lee H.A."/>
            <person name="Seo E."/>
            <person name="Choi J."/>
            <person name="Cheong K."/>
            <person name="Kim K.T."/>
            <person name="Jung K."/>
            <person name="Lee G.W."/>
            <person name="Oh S.K."/>
            <person name="Bae C."/>
            <person name="Kim S.B."/>
            <person name="Lee H.Y."/>
            <person name="Kim S.Y."/>
            <person name="Kim M.S."/>
            <person name="Kang B.C."/>
            <person name="Jo Y.D."/>
            <person name="Yang H.B."/>
            <person name="Jeong H.J."/>
            <person name="Kang W.H."/>
            <person name="Kwon J.K."/>
            <person name="Shin C."/>
            <person name="Lim J.Y."/>
            <person name="Park J.H."/>
            <person name="Huh J.H."/>
            <person name="Kim J.S."/>
            <person name="Kim B.D."/>
            <person name="Cohen O."/>
            <person name="Paran I."/>
            <person name="Suh M.C."/>
            <person name="Lee S.B."/>
            <person name="Kim Y.K."/>
            <person name="Shin Y."/>
            <person name="Noh S.J."/>
            <person name="Park J."/>
            <person name="Seo Y.S."/>
            <person name="Kwon S.Y."/>
            <person name="Kim H.A."/>
            <person name="Park J.M."/>
            <person name="Kim H.J."/>
            <person name="Choi S.B."/>
            <person name="Bosland P.W."/>
            <person name="Reeves G."/>
            <person name="Jo S.H."/>
            <person name="Lee B.W."/>
            <person name="Cho H.T."/>
            <person name="Choi H.S."/>
            <person name="Lee M.S."/>
            <person name="Yu Y."/>
            <person name="Do Choi Y."/>
            <person name="Park B.S."/>
            <person name="van Deynze A."/>
            <person name="Ashrafi H."/>
            <person name="Hill T."/>
            <person name="Kim W.T."/>
            <person name="Pai H.S."/>
            <person name="Ahn H.K."/>
            <person name="Yeam I."/>
            <person name="Giovannoni J.J."/>
            <person name="Rose J.K."/>
            <person name="Sorensen I."/>
            <person name="Lee S.J."/>
            <person name="Kim R.W."/>
            <person name="Choi I.Y."/>
            <person name="Choi B.S."/>
            <person name="Lim J.S."/>
            <person name="Lee Y.H."/>
            <person name="Choi D."/>
        </authorList>
    </citation>
    <scope>NUCLEOTIDE SEQUENCE [LARGE SCALE GENOMIC DNA]</scope>
    <source>
        <strain evidence="3">cv. CM334</strain>
    </source>
</reference>
<dbReference type="GO" id="GO:0008168">
    <property type="term" value="F:methyltransferase activity"/>
    <property type="evidence" value="ECO:0007669"/>
    <property type="project" value="InterPro"/>
</dbReference>
<comment type="similarity">
    <text evidence="1">Belongs to the methyltransferase superfamily. Type-7 methyltransferase family.</text>
</comment>
<evidence type="ECO:0000313" key="3">
    <source>
        <dbReference type="Proteomes" id="UP000222542"/>
    </source>
</evidence>
<accession>A0A2G2YWH5</accession>
<dbReference type="Proteomes" id="UP000222542">
    <property type="component" value="Unassembled WGS sequence"/>
</dbReference>
<evidence type="ECO:0000256" key="1">
    <source>
        <dbReference type="ARBA" id="ARBA00007967"/>
    </source>
</evidence>
<dbReference type="EMBL" id="AYRZ02000008">
    <property type="protein sequence ID" value="PHT74120.1"/>
    <property type="molecule type" value="Genomic_DNA"/>
</dbReference>
<dbReference type="SUPFAM" id="SSF53335">
    <property type="entry name" value="S-adenosyl-L-methionine-dependent methyltransferases"/>
    <property type="match status" value="1"/>
</dbReference>
<comment type="caution">
    <text evidence="2">The sequence shown here is derived from an EMBL/GenBank/DDBJ whole genome shotgun (WGS) entry which is preliminary data.</text>
</comment>
<dbReference type="InterPro" id="IPR005299">
    <property type="entry name" value="MeTrfase_7"/>
</dbReference>
<organism evidence="2 3">
    <name type="scientific">Capsicum annuum</name>
    <name type="common">Capsicum pepper</name>
    <dbReference type="NCBI Taxonomy" id="4072"/>
    <lineage>
        <taxon>Eukaryota</taxon>
        <taxon>Viridiplantae</taxon>
        <taxon>Streptophyta</taxon>
        <taxon>Embryophyta</taxon>
        <taxon>Tracheophyta</taxon>
        <taxon>Spermatophyta</taxon>
        <taxon>Magnoliopsida</taxon>
        <taxon>eudicotyledons</taxon>
        <taxon>Gunneridae</taxon>
        <taxon>Pentapetalae</taxon>
        <taxon>asterids</taxon>
        <taxon>lamiids</taxon>
        <taxon>Solanales</taxon>
        <taxon>Solanaceae</taxon>
        <taxon>Solanoideae</taxon>
        <taxon>Capsiceae</taxon>
        <taxon>Capsicum</taxon>
    </lineage>
</organism>
<dbReference type="InterPro" id="IPR029063">
    <property type="entry name" value="SAM-dependent_MTases_sf"/>
</dbReference>
<dbReference type="AlphaFoldDB" id="A0A2G2YWH5"/>
<dbReference type="Gramene" id="PHT74120">
    <property type="protein sequence ID" value="PHT74120"/>
    <property type="gene ID" value="T459_21397"/>
</dbReference>
<evidence type="ECO:0000313" key="2">
    <source>
        <dbReference type="EMBL" id="PHT74120.1"/>
    </source>
</evidence>
<gene>
    <name evidence="2" type="ORF">T459_21397</name>
</gene>
<reference evidence="2 3" key="2">
    <citation type="journal article" date="2017" name="Genome Biol.">
        <title>New reference genome sequences of hot pepper reveal the massive evolution of plant disease-resistance genes by retroduplication.</title>
        <authorList>
            <person name="Kim S."/>
            <person name="Park J."/>
            <person name="Yeom S.I."/>
            <person name="Kim Y.M."/>
            <person name="Seo E."/>
            <person name="Kim K.T."/>
            <person name="Kim M.S."/>
            <person name="Lee J.M."/>
            <person name="Cheong K."/>
            <person name="Shin H.S."/>
            <person name="Kim S.B."/>
            <person name="Han K."/>
            <person name="Lee J."/>
            <person name="Park M."/>
            <person name="Lee H.A."/>
            <person name="Lee H.Y."/>
            <person name="Lee Y."/>
            <person name="Oh S."/>
            <person name="Lee J.H."/>
            <person name="Choi E."/>
            <person name="Choi E."/>
            <person name="Lee S.E."/>
            <person name="Jeon J."/>
            <person name="Kim H."/>
            <person name="Choi G."/>
            <person name="Song H."/>
            <person name="Lee J."/>
            <person name="Lee S.C."/>
            <person name="Kwon J.K."/>
            <person name="Lee H.Y."/>
            <person name="Koo N."/>
            <person name="Hong Y."/>
            <person name="Kim R.W."/>
            <person name="Kang W.H."/>
            <person name="Huh J.H."/>
            <person name="Kang B.C."/>
            <person name="Yang T.J."/>
            <person name="Lee Y.H."/>
            <person name="Bennetzen J.L."/>
            <person name="Choi D."/>
        </authorList>
    </citation>
    <scope>NUCLEOTIDE SEQUENCE [LARGE SCALE GENOMIC DNA]</scope>
    <source>
        <strain evidence="3">cv. CM334</strain>
    </source>
</reference>